<dbReference type="OrthoDB" id="9811391at2"/>
<dbReference type="eggNOG" id="COG2855">
    <property type="taxonomic scope" value="Bacteria"/>
</dbReference>
<sequence length="312" mass="33229" precursor="true">MQINTLKIIFVICFLLCGLPFMESTHALILGVFLSLTFGNPFPSLTAKLSKNLLKIAVVGLGFGVNFYKVIEVGKNSILLTFTTILASTLVGLIIGNLLSVNKKTSLLISFGTAICGGSAIAAMAPVIDADSEQVAVSLATVFILNAMALLIFPAIGHLLNLSQTQFGLFSALAIHDTSSVVGAASVYGATALSIATTVKLTRALWIAPFAFAVGLFKGKKGKINLPLFILGFILAAFINSSLPSFSHICQDLNFIAKRILVMTLFLIGTGLSRKTLQEVGVRPLIQGVALWFVVSVSTLGLLYYNILNYHN</sequence>
<comment type="similarity">
    <text evidence="2">Belongs to the UPF0324 family.</text>
</comment>
<dbReference type="PANTHER" id="PTHR30106">
    <property type="entry name" value="INNER MEMBRANE PROTEIN YEIH-RELATED"/>
    <property type="match status" value="1"/>
</dbReference>
<feature type="transmembrane region" description="Helical" evidence="7">
    <location>
        <begin position="201"/>
        <end position="217"/>
    </location>
</feature>
<evidence type="ECO:0000256" key="7">
    <source>
        <dbReference type="SAM" id="Phobius"/>
    </source>
</evidence>
<dbReference type="Pfam" id="PF03601">
    <property type="entry name" value="Cons_hypoth698"/>
    <property type="match status" value="1"/>
</dbReference>
<dbReference type="GO" id="GO:0005886">
    <property type="term" value="C:plasma membrane"/>
    <property type="evidence" value="ECO:0007669"/>
    <property type="project" value="UniProtKB-SubCell"/>
</dbReference>
<feature type="transmembrane region" description="Helical" evidence="7">
    <location>
        <begin position="224"/>
        <end position="243"/>
    </location>
</feature>
<reference evidence="8 9" key="2">
    <citation type="journal article" date="2011" name="Stand. Genomic Sci.">
        <title>Complete genome sequence of Calditerrivibrio nitroreducens type strain (Yu37-1).</title>
        <authorList>
            <person name="Pitluck S."/>
            <person name="Sikorski J."/>
            <person name="Zeytun A."/>
            <person name="Lapidus A."/>
            <person name="Nolan M."/>
            <person name="Lucas S."/>
            <person name="Hammon N."/>
            <person name="Deshpande S."/>
            <person name="Cheng J.F."/>
            <person name="Tapia R."/>
            <person name="Han C."/>
            <person name="Goodwin L."/>
            <person name="Liolios K."/>
            <person name="Pagani I."/>
            <person name="Ivanova N."/>
            <person name="Mavromatis K."/>
            <person name="Pati A."/>
            <person name="Chen A."/>
            <person name="Palaniappan K."/>
            <person name="Hauser L."/>
            <person name="Chang Y.J."/>
            <person name="Jeffries C.D."/>
            <person name="Detter J.C."/>
            <person name="Brambilla E."/>
            <person name="Djao O.D."/>
            <person name="Rohde M."/>
            <person name="Spring S."/>
            <person name="Goker M."/>
            <person name="Woyke T."/>
            <person name="Bristow J."/>
            <person name="Eisen J.A."/>
            <person name="Markowitz V."/>
            <person name="Hugenholtz P."/>
            <person name="Kyrpides N.C."/>
            <person name="Klenk H.P."/>
            <person name="Land M."/>
        </authorList>
    </citation>
    <scope>NUCLEOTIDE SEQUENCE [LARGE SCALE GENOMIC DNA]</scope>
    <source>
        <strain evidence="9">DSM 19672 / NBRC 101217 / Yu37-1</strain>
    </source>
</reference>
<dbReference type="HOGENOM" id="CLU_033541_2_0_0"/>
<dbReference type="EMBL" id="CP002347">
    <property type="protein sequence ID" value="ADR17951.1"/>
    <property type="molecule type" value="Genomic_DNA"/>
</dbReference>
<feature type="transmembrane region" description="Helical" evidence="7">
    <location>
        <begin position="135"/>
        <end position="156"/>
    </location>
</feature>
<keyword evidence="4 7" id="KW-0812">Transmembrane</keyword>
<dbReference type="PANTHER" id="PTHR30106:SF1">
    <property type="entry name" value="UPF0324 MEMBRANE PROTEIN FN0533"/>
    <property type="match status" value="1"/>
</dbReference>
<evidence type="ECO:0000313" key="9">
    <source>
        <dbReference type="Proteomes" id="UP000007039"/>
    </source>
</evidence>
<organism evidence="8 9">
    <name type="scientific">Calditerrivibrio nitroreducens (strain DSM 19672 / NBRC 101217 / Yu37-1)</name>
    <dbReference type="NCBI Taxonomy" id="768670"/>
    <lineage>
        <taxon>Bacteria</taxon>
        <taxon>Pseudomonadati</taxon>
        <taxon>Deferribacterota</taxon>
        <taxon>Deferribacteres</taxon>
        <taxon>Deferribacterales</taxon>
        <taxon>Calditerrivibrionaceae</taxon>
    </lineage>
</organism>
<evidence type="ECO:0000256" key="6">
    <source>
        <dbReference type="ARBA" id="ARBA00023136"/>
    </source>
</evidence>
<keyword evidence="6 7" id="KW-0472">Membrane</keyword>
<gene>
    <name evidence="8" type="ordered locus">Calni_0035</name>
</gene>
<proteinExistence type="inferred from homology"/>
<dbReference type="RefSeq" id="WP_013450168.1">
    <property type="nucleotide sequence ID" value="NC_014758.1"/>
</dbReference>
<keyword evidence="9" id="KW-1185">Reference proteome</keyword>
<dbReference type="KEGG" id="cni:Calni_0035"/>
<feature type="transmembrane region" description="Helical" evidence="7">
    <location>
        <begin position="107"/>
        <end position="128"/>
    </location>
</feature>
<evidence type="ECO:0000256" key="2">
    <source>
        <dbReference type="ARBA" id="ARBA00007977"/>
    </source>
</evidence>
<name>E4TIC6_CALNY</name>
<keyword evidence="5 7" id="KW-1133">Transmembrane helix</keyword>
<evidence type="ECO:0000256" key="3">
    <source>
        <dbReference type="ARBA" id="ARBA00022475"/>
    </source>
</evidence>
<accession>E4TIC6</accession>
<dbReference type="InterPro" id="IPR018383">
    <property type="entry name" value="UPF0324_pro"/>
</dbReference>
<evidence type="ECO:0000313" key="8">
    <source>
        <dbReference type="EMBL" id="ADR17951.1"/>
    </source>
</evidence>
<comment type="subcellular location">
    <subcellularLocation>
        <location evidence="1">Cell membrane</location>
        <topology evidence="1">Multi-pass membrane protein</topology>
    </subcellularLocation>
</comment>
<evidence type="ECO:0000256" key="5">
    <source>
        <dbReference type="ARBA" id="ARBA00022989"/>
    </source>
</evidence>
<feature type="transmembrane region" description="Helical" evidence="7">
    <location>
        <begin position="255"/>
        <end position="273"/>
    </location>
</feature>
<feature type="transmembrane region" description="Helical" evidence="7">
    <location>
        <begin position="285"/>
        <end position="307"/>
    </location>
</feature>
<protein>
    <submittedName>
        <fullName evidence="8">Uncharacterized protein family UPF0324</fullName>
    </submittedName>
</protein>
<keyword evidence="3" id="KW-1003">Cell membrane</keyword>
<reference key="1">
    <citation type="submission" date="2010-11" db="EMBL/GenBank/DDBJ databases">
        <title>The complete genome of chromosome of Calditerrivibrio nitroreducens DSM 19672.</title>
        <authorList>
            <consortium name="US DOE Joint Genome Institute (JGI-PGF)"/>
            <person name="Lucas S."/>
            <person name="Copeland A."/>
            <person name="Lapidus A."/>
            <person name="Bruce D."/>
            <person name="Goodwin L."/>
            <person name="Pitluck S."/>
            <person name="Kyrpides N."/>
            <person name="Mavromatis K."/>
            <person name="Ivanova N."/>
            <person name="Mikhailova N."/>
            <person name="Zeytun A."/>
            <person name="Brettin T."/>
            <person name="Detter J.C."/>
            <person name="Tapia R."/>
            <person name="Han C."/>
            <person name="Land M."/>
            <person name="Hauser L."/>
            <person name="Markowitz V."/>
            <person name="Cheng J.-F."/>
            <person name="Hugenholtz P."/>
            <person name="Woyke T."/>
            <person name="Wu D."/>
            <person name="Spring S."/>
            <person name="Schroeder M."/>
            <person name="Brambilla E."/>
            <person name="Klenk H.-P."/>
            <person name="Eisen J.A."/>
        </authorList>
    </citation>
    <scope>NUCLEOTIDE SEQUENCE [LARGE SCALE GENOMIC DNA]</scope>
    <source>
        <strain>DSM 19672</strain>
    </source>
</reference>
<evidence type="ECO:0000256" key="1">
    <source>
        <dbReference type="ARBA" id="ARBA00004651"/>
    </source>
</evidence>
<dbReference type="AlphaFoldDB" id="E4TIC6"/>
<evidence type="ECO:0000256" key="4">
    <source>
        <dbReference type="ARBA" id="ARBA00022692"/>
    </source>
</evidence>
<dbReference type="Proteomes" id="UP000007039">
    <property type="component" value="Chromosome"/>
</dbReference>
<feature type="transmembrane region" description="Helical" evidence="7">
    <location>
        <begin position="78"/>
        <end position="101"/>
    </location>
</feature>